<sequence length="238" mass="27047">MRSIFLKGFALLTFLLSTSSVSSQETIMIEARRLPSTCVDPLLCVPMSELVLRNIASFSNKESREVMSFINRISSVRGLTDERYDQLNSSKRAIADKYHPSEMSEKLLFLRQHPGFYFDTEVLDGANVTQSFGGYIKTQLQGAGVTFLTKQEWENTPGRPQIKVRYSDRRESEGCIIPFSVSLTISEEAVLVRDADLKVPAVIWSKTVRQNLANRNYTVQSALREAVEYFLEDWRAAK</sequence>
<protein>
    <submittedName>
        <fullName evidence="2">Uncharacterized protein</fullName>
    </submittedName>
</protein>
<keyword evidence="1" id="KW-0732">Signal</keyword>
<feature type="signal peptide" evidence="1">
    <location>
        <begin position="1"/>
        <end position="23"/>
    </location>
</feature>
<dbReference type="AlphaFoldDB" id="A0A0P1INL9"/>
<evidence type="ECO:0000313" key="3">
    <source>
        <dbReference type="Proteomes" id="UP000051184"/>
    </source>
</evidence>
<proteinExistence type="predicted"/>
<dbReference type="RefSeq" id="WP_058316714.1">
    <property type="nucleotide sequence ID" value="NZ_CYTO01000022.1"/>
</dbReference>
<organism evidence="2 3">
    <name type="scientific">Cognatishimia activa</name>
    <dbReference type="NCBI Taxonomy" id="1715691"/>
    <lineage>
        <taxon>Bacteria</taxon>
        <taxon>Pseudomonadati</taxon>
        <taxon>Pseudomonadota</taxon>
        <taxon>Alphaproteobacteria</taxon>
        <taxon>Rhodobacterales</taxon>
        <taxon>Paracoccaceae</taxon>
        <taxon>Cognatishimia</taxon>
    </lineage>
</organism>
<reference evidence="3" key="1">
    <citation type="submission" date="2015-09" db="EMBL/GenBank/DDBJ databases">
        <authorList>
            <person name="Rodrigo-Torres Lidia"/>
            <person name="Arahal R.David."/>
        </authorList>
    </citation>
    <scope>NUCLEOTIDE SEQUENCE [LARGE SCALE GENOMIC DNA]</scope>
    <source>
        <strain evidence="3">CECT 5114</strain>
    </source>
</reference>
<dbReference type="OrthoDB" id="7869410at2"/>
<dbReference type="EMBL" id="CYUE01000010">
    <property type="protein sequence ID" value="CUK25207.1"/>
    <property type="molecule type" value="Genomic_DNA"/>
</dbReference>
<dbReference type="Proteomes" id="UP000051184">
    <property type="component" value="Unassembled WGS sequence"/>
</dbReference>
<feature type="chain" id="PRO_5006065462" evidence="1">
    <location>
        <begin position="24"/>
        <end position="238"/>
    </location>
</feature>
<gene>
    <name evidence="2" type="ORF">TA5114_00998</name>
</gene>
<accession>A0A0P1INL9</accession>
<evidence type="ECO:0000313" key="2">
    <source>
        <dbReference type="EMBL" id="CUK25207.1"/>
    </source>
</evidence>
<evidence type="ECO:0000256" key="1">
    <source>
        <dbReference type="SAM" id="SignalP"/>
    </source>
</evidence>
<keyword evidence="3" id="KW-1185">Reference proteome</keyword>
<name>A0A0P1INL9_9RHOB</name>